<dbReference type="EMBL" id="JAPCID010000002">
    <property type="protein sequence ID" value="MDA0136183.1"/>
    <property type="molecule type" value="Genomic_DNA"/>
</dbReference>
<evidence type="ECO:0000259" key="3">
    <source>
        <dbReference type="Pfam" id="PF18083"/>
    </source>
</evidence>
<protein>
    <submittedName>
        <fullName evidence="4">Proline dehydrogenase family protein</fullName>
    </submittedName>
</protein>
<keyword evidence="1" id="KW-0560">Oxidoreductase</keyword>
<evidence type="ECO:0000256" key="1">
    <source>
        <dbReference type="ARBA" id="ARBA00023002"/>
    </source>
</evidence>
<dbReference type="Gene3D" id="3.20.20.220">
    <property type="match status" value="1"/>
</dbReference>
<gene>
    <name evidence="4" type="ORF">OJ962_01640</name>
</gene>
<name>A0ABT4RCD5_9ACTN</name>
<dbReference type="SUPFAM" id="SSF51730">
    <property type="entry name" value="FAD-linked oxidoreductase"/>
    <property type="match status" value="1"/>
</dbReference>
<proteinExistence type="predicted"/>
<organism evidence="4 5">
    <name type="scientific">Solirubrobacter deserti</name>
    <dbReference type="NCBI Taxonomy" id="2282478"/>
    <lineage>
        <taxon>Bacteria</taxon>
        <taxon>Bacillati</taxon>
        <taxon>Actinomycetota</taxon>
        <taxon>Thermoleophilia</taxon>
        <taxon>Solirubrobacterales</taxon>
        <taxon>Solirubrobacteraceae</taxon>
        <taxon>Solirubrobacter</taxon>
    </lineage>
</organism>
<accession>A0ABT4RCD5</accession>
<evidence type="ECO:0000313" key="5">
    <source>
        <dbReference type="Proteomes" id="UP001147700"/>
    </source>
</evidence>
<feature type="domain" description="Proline dehydrogenase" evidence="2">
    <location>
        <begin position="129"/>
        <end position="421"/>
    </location>
</feature>
<dbReference type="Proteomes" id="UP001147700">
    <property type="component" value="Unassembled WGS sequence"/>
</dbReference>
<dbReference type="PANTHER" id="PTHR13914:SF0">
    <property type="entry name" value="PROLINE DEHYDROGENASE 1, MITOCHONDRIAL"/>
    <property type="match status" value="1"/>
</dbReference>
<dbReference type="InterPro" id="IPR002872">
    <property type="entry name" value="Proline_DH_dom"/>
</dbReference>
<evidence type="ECO:0000313" key="4">
    <source>
        <dbReference type="EMBL" id="MDA0136183.1"/>
    </source>
</evidence>
<dbReference type="InterPro" id="IPR015659">
    <property type="entry name" value="Proline_oxidase"/>
</dbReference>
<dbReference type="RefSeq" id="WP_202953115.1">
    <property type="nucleotide sequence ID" value="NZ_JAPCID010000002.1"/>
</dbReference>
<dbReference type="Pfam" id="PF18083">
    <property type="entry name" value="PutA_N"/>
    <property type="match status" value="1"/>
</dbReference>
<comment type="caution">
    <text evidence="4">The sequence shown here is derived from an EMBL/GenBank/DDBJ whole genome shotgun (WGS) entry which is preliminary data.</text>
</comment>
<feature type="domain" description="Proline utilization A N-terminal" evidence="3">
    <location>
        <begin position="13"/>
        <end position="119"/>
    </location>
</feature>
<reference evidence="4" key="1">
    <citation type="submission" date="2022-10" db="EMBL/GenBank/DDBJ databases">
        <title>The WGS of Solirubrobacter sp. CPCC 204708.</title>
        <authorList>
            <person name="Jiang Z."/>
        </authorList>
    </citation>
    <scope>NUCLEOTIDE SEQUENCE</scope>
    <source>
        <strain evidence="4">CPCC 204708</strain>
    </source>
</reference>
<dbReference type="Pfam" id="PF01619">
    <property type="entry name" value="Pro_dh"/>
    <property type="match status" value="1"/>
</dbReference>
<keyword evidence="5" id="KW-1185">Reference proteome</keyword>
<dbReference type="InterPro" id="IPR029041">
    <property type="entry name" value="FAD-linked_oxidoreductase-like"/>
</dbReference>
<evidence type="ECO:0000259" key="2">
    <source>
        <dbReference type="Pfam" id="PF01619"/>
    </source>
</evidence>
<dbReference type="PANTHER" id="PTHR13914">
    <property type="entry name" value="PROLINE OXIDASE"/>
    <property type="match status" value="1"/>
</dbReference>
<dbReference type="InterPro" id="IPR041514">
    <property type="entry name" value="PutA_N"/>
</dbReference>
<sequence length="436" mass="47612">MAAPTQERPLDLERPIREIGTDLAARMPRPRAVSTARVERRMTELLMKDPALRAALFRFVDVRPACSSPADVTRHLHEFLVDAESKTARRATGITGRPLAQRPIAVAAAAGVKRMAQQFIIGEDARDALPEITKLWRNGVETTVDLLGEATVSETEADTYMRRCEETLRALASAATKPGQVNLSVKVSALTPLLRPTAPERGIEGARPRLERLLRVAKEVGAHLHVDMESFDTREAITALTLDLLSKPEFADGPSAGIVLQAYLVDSPEHLDELLHWAQSTPRTHPFVIRLVKGAYWDHEVVQAAQMGWAPPVFTDRHECDRNFEALTKRLIDATPTVKVAIASHNLRSISHAAAYADARGVGNEDLEFQILRGLGDDTQAAIAATGRQVRAYCPVGDLVAGMAYLVRRLLENTANDSFLAAAASGTDTAELLEAP</sequence>